<feature type="transmembrane region" description="Helical" evidence="6">
    <location>
        <begin position="375"/>
        <end position="395"/>
    </location>
</feature>
<keyword evidence="5 6" id="KW-0472">Membrane</keyword>
<keyword evidence="4 6" id="KW-1133">Transmembrane helix</keyword>
<dbReference type="InterPro" id="IPR002797">
    <property type="entry name" value="Polysacc_synth"/>
</dbReference>
<dbReference type="Pfam" id="PF01943">
    <property type="entry name" value="Polysacc_synt"/>
    <property type="match status" value="1"/>
</dbReference>
<keyword evidence="8" id="KW-1185">Reference proteome</keyword>
<feature type="transmembrane region" description="Helical" evidence="6">
    <location>
        <begin position="166"/>
        <end position="184"/>
    </location>
</feature>
<evidence type="ECO:0000313" key="7">
    <source>
        <dbReference type="EMBL" id="MCW3159873.1"/>
    </source>
</evidence>
<keyword evidence="2" id="KW-1003">Cell membrane</keyword>
<dbReference type="RefSeq" id="WP_264741847.1">
    <property type="nucleotide sequence ID" value="NZ_JAPDHV010000001.1"/>
</dbReference>
<feature type="transmembrane region" description="Helical" evidence="6">
    <location>
        <begin position="229"/>
        <end position="252"/>
    </location>
</feature>
<organism evidence="7 8">
    <name type="scientific">Chryseobacterium oryctis</name>
    <dbReference type="NCBI Taxonomy" id="2952618"/>
    <lineage>
        <taxon>Bacteria</taxon>
        <taxon>Pseudomonadati</taxon>
        <taxon>Bacteroidota</taxon>
        <taxon>Flavobacteriia</taxon>
        <taxon>Flavobacteriales</taxon>
        <taxon>Weeksellaceae</taxon>
        <taxon>Chryseobacterium group</taxon>
        <taxon>Chryseobacterium</taxon>
    </lineage>
</organism>
<evidence type="ECO:0000256" key="6">
    <source>
        <dbReference type="SAM" id="Phobius"/>
    </source>
</evidence>
<accession>A0ABT3HJ97</accession>
<feature type="transmembrane region" description="Helical" evidence="6">
    <location>
        <begin position="407"/>
        <end position="425"/>
    </location>
</feature>
<feature type="transmembrane region" description="Helical" evidence="6">
    <location>
        <begin position="131"/>
        <end position="154"/>
    </location>
</feature>
<dbReference type="PANTHER" id="PTHR30250:SF11">
    <property type="entry name" value="O-ANTIGEN TRANSPORTER-RELATED"/>
    <property type="match status" value="1"/>
</dbReference>
<comment type="caution">
    <text evidence="7">The sequence shown here is derived from an EMBL/GenBank/DDBJ whole genome shotgun (WGS) entry which is preliminary data.</text>
</comment>
<evidence type="ECO:0000256" key="3">
    <source>
        <dbReference type="ARBA" id="ARBA00022692"/>
    </source>
</evidence>
<gene>
    <name evidence="7" type="ORF">OH806_01090</name>
</gene>
<comment type="subcellular location">
    <subcellularLocation>
        <location evidence="1">Cell membrane</location>
        <topology evidence="1">Multi-pass membrane protein</topology>
    </subcellularLocation>
</comment>
<feature type="transmembrane region" description="Helical" evidence="6">
    <location>
        <begin position="345"/>
        <end position="363"/>
    </location>
</feature>
<feature type="transmembrane region" description="Helical" evidence="6">
    <location>
        <begin position="312"/>
        <end position="333"/>
    </location>
</feature>
<dbReference type="PANTHER" id="PTHR30250">
    <property type="entry name" value="PST FAMILY PREDICTED COLANIC ACID TRANSPORTER"/>
    <property type="match status" value="1"/>
</dbReference>
<proteinExistence type="predicted"/>
<feature type="transmembrane region" description="Helical" evidence="6">
    <location>
        <begin position="58"/>
        <end position="79"/>
    </location>
</feature>
<evidence type="ECO:0000313" key="8">
    <source>
        <dbReference type="Proteomes" id="UP001163719"/>
    </source>
</evidence>
<evidence type="ECO:0000256" key="1">
    <source>
        <dbReference type="ARBA" id="ARBA00004651"/>
    </source>
</evidence>
<evidence type="ECO:0000256" key="2">
    <source>
        <dbReference type="ARBA" id="ARBA00022475"/>
    </source>
</evidence>
<evidence type="ECO:0000256" key="4">
    <source>
        <dbReference type="ARBA" id="ARBA00022989"/>
    </source>
</evidence>
<feature type="transmembrane region" description="Helical" evidence="6">
    <location>
        <begin position="21"/>
        <end position="46"/>
    </location>
</feature>
<name>A0ABT3HJ97_9FLAO</name>
<feature type="transmembrane region" description="Helical" evidence="6">
    <location>
        <begin position="100"/>
        <end position="119"/>
    </location>
</feature>
<protein>
    <submittedName>
        <fullName evidence="7">Oligosaccharide flippase family protein</fullName>
    </submittedName>
</protein>
<sequence length="429" mass="47530">MNKIKSLLGLPHIQRFVKSASWSLIGTVSGKILMLVAFIIVARIIGKEEYGKIGVLRSTITMFMVFSSMGMGLTAARYVAYYRNSNREKAYQIHRASNQVALIFGMIISAIVFLFNNIISQTSFGTTELSFSLRLCIIALFFTTISSAQSGTLTGFEDFKRLGINNLVYGIVQFLFIILGALVWGADGVIVSLGISAGVFVILNQISIKKHFGPTLYNTKIFTSEIKNIFIKFSLPAMLSTFVAMPVIWLGKALLVRTNGFGEMAIFDVSEQWYLMVLFIPNSIGSIILPMLSNTLSEDSGSQYKKLLKLNLLVNCGVVIILTLFIILLAPFILKLYGSNFTSYLPLRVLLLAAILQTVNSVLGQVIASKAKMWLGFGVNLFWGMSFLIIAYIFIEYLNLGALGLSYAFLLSYLLHSILQGFITFKITI</sequence>
<dbReference type="EMBL" id="JAPDHV010000001">
    <property type="protein sequence ID" value="MCW3159873.1"/>
    <property type="molecule type" value="Genomic_DNA"/>
</dbReference>
<keyword evidence="3 6" id="KW-0812">Transmembrane</keyword>
<feature type="transmembrane region" description="Helical" evidence="6">
    <location>
        <begin position="272"/>
        <end position="292"/>
    </location>
</feature>
<evidence type="ECO:0000256" key="5">
    <source>
        <dbReference type="ARBA" id="ARBA00023136"/>
    </source>
</evidence>
<reference evidence="7" key="1">
    <citation type="submission" date="2022-10" db="EMBL/GenBank/DDBJ databases">
        <title>Chryseobacterium babae sp. nov. isolated from the gut of the beetle Oryctes rhinoceros, and Chryseobacterium kimseyorum sp. nov., isolated from a stick insect rearing cage.</title>
        <authorList>
            <person name="Shelomi M."/>
            <person name="Han C.-J."/>
            <person name="Chen W.-M."/>
            <person name="Chen H.-K."/>
            <person name="Liaw S.-J."/>
            <person name="Muhle E."/>
            <person name="Clermont D."/>
        </authorList>
    </citation>
    <scope>NUCLEOTIDE SEQUENCE</scope>
    <source>
        <strain evidence="7">WLa1L2M3</strain>
    </source>
</reference>
<feature type="transmembrane region" description="Helical" evidence="6">
    <location>
        <begin position="190"/>
        <end position="208"/>
    </location>
</feature>
<dbReference type="Proteomes" id="UP001163719">
    <property type="component" value="Unassembled WGS sequence"/>
</dbReference>
<dbReference type="InterPro" id="IPR050833">
    <property type="entry name" value="Poly_Biosynth_Transport"/>
</dbReference>